<dbReference type="AlphaFoldDB" id="A0A9J6E6I9"/>
<proteinExistence type="predicted"/>
<dbReference type="Gene3D" id="3.80.10.10">
    <property type="entry name" value="Ribonuclease Inhibitor"/>
    <property type="match status" value="1"/>
</dbReference>
<dbReference type="InterPro" id="IPR032675">
    <property type="entry name" value="LRR_dom_sf"/>
</dbReference>
<protein>
    <submittedName>
        <fullName evidence="1">Uncharacterized protein</fullName>
    </submittedName>
</protein>
<dbReference type="EMBL" id="JABSTU010000005">
    <property type="protein sequence ID" value="KAH8029721.1"/>
    <property type="molecule type" value="Genomic_DNA"/>
</dbReference>
<keyword evidence="2" id="KW-1185">Reference proteome</keyword>
<evidence type="ECO:0000313" key="2">
    <source>
        <dbReference type="Proteomes" id="UP000821866"/>
    </source>
</evidence>
<dbReference type="Proteomes" id="UP000821866">
    <property type="component" value="Chromosome 3"/>
</dbReference>
<evidence type="ECO:0000313" key="1">
    <source>
        <dbReference type="EMBL" id="KAH8029721.1"/>
    </source>
</evidence>
<comment type="caution">
    <text evidence="1">The sequence shown here is derived from an EMBL/GenBank/DDBJ whole genome shotgun (WGS) entry which is preliminary data.</text>
</comment>
<reference evidence="1" key="1">
    <citation type="journal article" date="2020" name="Cell">
        <title>Large-Scale Comparative Analyses of Tick Genomes Elucidate Their Genetic Diversity and Vector Capacities.</title>
        <authorList>
            <consortium name="Tick Genome and Microbiome Consortium (TIGMIC)"/>
            <person name="Jia N."/>
            <person name="Wang J."/>
            <person name="Shi W."/>
            <person name="Du L."/>
            <person name="Sun Y."/>
            <person name="Zhan W."/>
            <person name="Jiang J.F."/>
            <person name="Wang Q."/>
            <person name="Zhang B."/>
            <person name="Ji P."/>
            <person name="Bell-Sakyi L."/>
            <person name="Cui X.M."/>
            <person name="Yuan T.T."/>
            <person name="Jiang B.G."/>
            <person name="Yang W.F."/>
            <person name="Lam T.T."/>
            <person name="Chang Q.C."/>
            <person name="Ding S.J."/>
            <person name="Wang X.J."/>
            <person name="Zhu J.G."/>
            <person name="Ruan X.D."/>
            <person name="Zhao L."/>
            <person name="Wei J.T."/>
            <person name="Ye R.Z."/>
            <person name="Que T.C."/>
            <person name="Du C.H."/>
            <person name="Zhou Y.H."/>
            <person name="Cheng J.X."/>
            <person name="Dai P.F."/>
            <person name="Guo W.B."/>
            <person name="Han X.H."/>
            <person name="Huang E.J."/>
            <person name="Li L.F."/>
            <person name="Wei W."/>
            <person name="Gao Y.C."/>
            <person name="Liu J.Z."/>
            <person name="Shao H.Z."/>
            <person name="Wang X."/>
            <person name="Wang C.C."/>
            <person name="Yang T.C."/>
            <person name="Huo Q.B."/>
            <person name="Li W."/>
            <person name="Chen H.Y."/>
            <person name="Chen S.E."/>
            <person name="Zhou L.G."/>
            <person name="Ni X.B."/>
            <person name="Tian J.H."/>
            <person name="Sheng Y."/>
            <person name="Liu T."/>
            <person name="Pan Y.S."/>
            <person name="Xia L.Y."/>
            <person name="Li J."/>
            <person name="Zhao F."/>
            <person name="Cao W.C."/>
        </authorList>
    </citation>
    <scope>NUCLEOTIDE SEQUENCE</scope>
    <source>
        <strain evidence="1">Rmic-2018</strain>
    </source>
</reference>
<gene>
    <name evidence="1" type="ORF">HPB51_003556</name>
</gene>
<reference evidence="1" key="2">
    <citation type="submission" date="2021-09" db="EMBL/GenBank/DDBJ databases">
        <authorList>
            <person name="Jia N."/>
            <person name="Wang J."/>
            <person name="Shi W."/>
            <person name="Du L."/>
            <person name="Sun Y."/>
            <person name="Zhan W."/>
            <person name="Jiang J."/>
            <person name="Wang Q."/>
            <person name="Zhang B."/>
            <person name="Ji P."/>
            <person name="Sakyi L.B."/>
            <person name="Cui X."/>
            <person name="Yuan T."/>
            <person name="Jiang B."/>
            <person name="Yang W."/>
            <person name="Lam T.T.-Y."/>
            <person name="Chang Q."/>
            <person name="Ding S."/>
            <person name="Wang X."/>
            <person name="Zhu J."/>
            <person name="Ruan X."/>
            <person name="Zhao L."/>
            <person name="Wei J."/>
            <person name="Que T."/>
            <person name="Du C."/>
            <person name="Cheng J."/>
            <person name="Dai P."/>
            <person name="Han X."/>
            <person name="Huang E."/>
            <person name="Gao Y."/>
            <person name="Liu J."/>
            <person name="Shao H."/>
            <person name="Ye R."/>
            <person name="Li L."/>
            <person name="Wei W."/>
            <person name="Wang X."/>
            <person name="Wang C."/>
            <person name="Huo Q."/>
            <person name="Li W."/>
            <person name="Guo W."/>
            <person name="Chen H."/>
            <person name="Chen S."/>
            <person name="Zhou L."/>
            <person name="Zhou L."/>
            <person name="Ni X."/>
            <person name="Tian J."/>
            <person name="Zhou Y."/>
            <person name="Sheng Y."/>
            <person name="Liu T."/>
            <person name="Pan Y."/>
            <person name="Xia L."/>
            <person name="Li J."/>
            <person name="Zhao F."/>
            <person name="Cao W."/>
        </authorList>
    </citation>
    <scope>NUCLEOTIDE SEQUENCE</scope>
    <source>
        <strain evidence="1">Rmic-2018</strain>
        <tissue evidence="1">Larvae</tissue>
    </source>
</reference>
<accession>A0A9J6E6I9</accession>
<sequence>MLVSVNYASDGLPSGAHAREIALAAEYFPFIETFQVVVGSLEALDKVEAFRHLRSLSVSLATNIDLCDVDSVLRRLLTRLPGLETLRLERCNGLRLSAIAKLCPNLKYLRLVGCAGSMDDVPLNVGAFPNLEVLEISMVHRKVSFIALFLAIRNTLRTARFCHDDMCVEFLHYCAEQGERLPFQCLEELTLETGLSLPALELEPGNLHDVLKALPALRHLETDSYDLRLFFENYCVPPGRVSLSWLTCVFCAVHKPADPQLERIKKISKAMMSSSGKAGNSSMS</sequence>
<dbReference type="SUPFAM" id="SSF52047">
    <property type="entry name" value="RNI-like"/>
    <property type="match status" value="1"/>
</dbReference>
<name>A0A9J6E6I9_RHIMP</name>
<organism evidence="1 2">
    <name type="scientific">Rhipicephalus microplus</name>
    <name type="common">Cattle tick</name>
    <name type="synonym">Boophilus microplus</name>
    <dbReference type="NCBI Taxonomy" id="6941"/>
    <lineage>
        <taxon>Eukaryota</taxon>
        <taxon>Metazoa</taxon>
        <taxon>Ecdysozoa</taxon>
        <taxon>Arthropoda</taxon>
        <taxon>Chelicerata</taxon>
        <taxon>Arachnida</taxon>
        <taxon>Acari</taxon>
        <taxon>Parasitiformes</taxon>
        <taxon>Ixodida</taxon>
        <taxon>Ixodoidea</taxon>
        <taxon>Ixodidae</taxon>
        <taxon>Rhipicephalinae</taxon>
        <taxon>Rhipicephalus</taxon>
        <taxon>Boophilus</taxon>
    </lineage>
</organism>
<dbReference type="VEuPathDB" id="VectorBase:LOC119172021"/>